<keyword evidence="5 7" id="KW-0472">Membrane</keyword>
<keyword evidence="4 7" id="KW-1133">Transmembrane helix</keyword>
<dbReference type="PANTHER" id="PTHR14948">
    <property type="entry name" value="NG5"/>
    <property type="match status" value="1"/>
</dbReference>
<feature type="transmembrane region" description="Helical" evidence="7">
    <location>
        <begin position="101"/>
        <end position="125"/>
    </location>
</feature>
<accession>A0AAV7PWN9</accession>
<feature type="region of interest" description="Disordered" evidence="6">
    <location>
        <begin position="41"/>
        <end position="61"/>
    </location>
</feature>
<dbReference type="PANTHER" id="PTHR14948:SF46">
    <property type="entry name" value="DISPANIN SUBFAMILY A MEMBER 2B-LIKE-RELATED"/>
    <property type="match status" value="1"/>
</dbReference>
<organism evidence="8 9">
    <name type="scientific">Pleurodeles waltl</name>
    <name type="common">Iberian ribbed newt</name>
    <dbReference type="NCBI Taxonomy" id="8319"/>
    <lineage>
        <taxon>Eukaryota</taxon>
        <taxon>Metazoa</taxon>
        <taxon>Chordata</taxon>
        <taxon>Craniata</taxon>
        <taxon>Vertebrata</taxon>
        <taxon>Euteleostomi</taxon>
        <taxon>Amphibia</taxon>
        <taxon>Batrachia</taxon>
        <taxon>Caudata</taxon>
        <taxon>Salamandroidea</taxon>
        <taxon>Salamandridae</taxon>
        <taxon>Pleurodelinae</taxon>
        <taxon>Pleurodeles</taxon>
    </lineage>
</organism>
<keyword evidence="9" id="KW-1185">Reference proteome</keyword>
<reference evidence="8" key="1">
    <citation type="journal article" date="2022" name="bioRxiv">
        <title>Sequencing and chromosome-scale assembly of the giantPleurodeles waltlgenome.</title>
        <authorList>
            <person name="Brown T."/>
            <person name="Elewa A."/>
            <person name="Iarovenko S."/>
            <person name="Subramanian E."/>
            <person name="Araus A.J."/>
            <person name="Petzold A."/>
            <person name="Susuki M."/>
            <person name="Suzuki K.-i.T."/>
            <person name="Hayashi T."/>
            <person name="Toyoda A."/>
            <person name="Oliveira C."/>
            <person name="Osipova E."/>
            <person name="Leigh N.D."/>
            <person name="Simon A."/>
            <person name="Yun M.H."/>
        </authorList>
    </citation>
    <scope>NUCLEOTIDE SEQUENCE</scope>
    <source>
        <strain evidence="8">20211129_DDA</strain>
        <tissue evidence="8">Liver</tissue>
    </source>
</reference>
<evidence type="ECO:0000256" key="1">
    <source>
        <dbReference type="ARBA" id="ARBA00004370"/>
    </source>
</evidence>
<evidence type="ECO:0000256" key="5">
    <source>
        <dbReference type="ARBA" id="ARBA00023136"/>
    </source>
</evidence>
<dbReference type="Pfam" id="PF04505">
    <property type="entry name" value="CD225"/>
    <property type="match status" value="1"/>
</dbReference>
<name>A0AAV7PWN9_PLEWA</name>
<comment type="caution">
    <text evidence="8">The sequence shown here is derived from an EMBL/GenBank/DDBJ whole genome shotgun (WGS) entry which is preliminary data.</text>
</comment>
<evidence type="ECO:0000256" key="2">
    <source>
        <dbReference type="ARBA" id="ARBA00006843"/>
    </source>
</evidence>
<comment type="subcellular location">
    <subcellularLocation>
        <location evidence="1">Membrane</location>
    </subcellularLocation>
</comment>
<gene>
    <name evidence="8" type="ORF">NDU88_010761</name>
</gene>
<feature type="transmembrane region" description="Helical" evidence="7">
    <location>
        <begin position="146"/>
        <end position="172"/>
    </location>
</feature>
<evidence type="ECO:0000256" key="7">
    <source>
        <dbReference type="SAM" id="Phobius"/>
    </source>
</evidence>
<dbReference type="EMBL" id="JANPWB010000011">
    <property type="protein sequence ID" value="KAJ1132450.1"/>
    <property type="molecule type" value="Genomic_DNA"/>
</dbReference>
<evidence type="ECO:0000256" key="4">
    <source>
        <dbReference type="ARBA" id="ARBA00022989"/>
    </source>
</evidence>
<dbReference type="Proteomes" id="UP001066276">
    <property type="component" value="Chromosome 7"/>
</dbReference>
<comment type="similarity">
    <text evidence="2">Belongs to the CD225/Dispanin family.</text>
</comment>
<evidence type="ECO:0000313" key="8">
    <source>
        <dbReference type="EMBL" id="KAJ1132450.1"/>
    </source>
</evidence>
<proteinExistence type="inferred from homology"/>
<sequence length="175" mass="19552">MNNMAFETEADKHSLPPPPYVEGDFWRSAWFLDPAGHTNTELGVYPNPPPPTEGHGADPLPPPYSGPLYPSYLEDPSQWPTAVRDLELWRPPLPPEKVPSYLGYSIVTMVFCCLPLGIAALIFSLRTRRERGNRHYALRSSRKALTLNHVALALGGLTYSLVTILLLLVLYVDRS</sequence>
<dbReference type="InterPro" id="IPR051423">
    <property type="entry name" value="CD225/Dispanin"/>
</dbReference>
<dbReference type="InterPro" id="IPR007593">
    <property type="entry name" value="CD225/Dispanin_fam"/>
</dbReference>
<protein>
    <submittedName>
        <fullName evidence="8">Uncharacterized protein</fullName>
    </submittedName>
</protein>
<dbReference type="AlphaFoldDB" id="A0AAV7PWN9"/>
<dbReference type="GO" id="GO:0016020">
    <property type="term" value="C:membrane"/>
    <property type="evidence" value="ECO:0007669"/>
    <property type="project" value="UniProtKB-SubCell"/>
</dbReference>
<evidence type="ECO:0000256" key="3">
    <source>
        <dbReference type="ARBA" id="ARBA00022692"/>
    </source>
</evidence>
<evidence type="ECO:0000256" key="6">
    <source>
        <dbReference type="SAM" id="MobiDB-lite"/>
    </source>
</evidence>
<keyword evidence="3 7" id="KW-0812">Transmembrane</keyword>
<evidence type="ECO:0000313" key="9">
    <source>
        <dbReference type="Proteomes" id="UP001066276"/>
    </source>
</evidence>